<dbReference type="SUPFAM" id="SSF51905">
    <property type="entry name" value="FAD/NAD(P)-binding domain"/>
    <property type="match status" value="1"/>
</dbReference>
<dbReference type="Pfam" id="PF01593">
    <property type="entry name" value="Amino_oxidase"/>
    <property type="match status" value="1"/>
</dbReference>
<evidence type="ECO:0000256" key="2">
    <source>
        <dbReference type="ARBA" id="ARBA00038825"/>
    </source>
</evidence>
<evidence type="ECO:0000313" key="5">
    <source>
        <dbReference type="EMBL" id="TDE10387.1"/>
    </source>
</evidence>
<keyword evidence="6" id="KW-1185">Reference proteome</keyword>
<dbReference type="RefSeq" id="WP_131894647.1">
    <property type="nucleotide sequence ID" value="NZ_SMKZ01000014.1"/>
</dbReference>
<reference evidence="5 6" key="1">
    <citation type="submission" date="2019-03" db="EMBL/GenBank/DDBJ databases">
        <title>Draft genome sequences of novel Actinobacteria.</title>
        <authorList>
            <person name="Sahin N."/>
            <person name="Ay H."/>
            <person name="Saygin H."/>
        </authorList>
    </citation>
    <scope>NUCLEOTIDE SEQUENCE [LARGE SCALE GENOMIC DNA]</scope>
    <source>
        <strain evidence="5 6">5K138</strain>
    </source>
</reference>
<dbReference type="PANTHER" id="PTHR10668:SF105">
    <property type="entry name" value="DEHYDROGENASE-RELATED"/>
    <property type="match status" value="1"/>
</dbReference>
<organism evidence="5 6">
    <name type="scientific">Jiangella asiatica</name>
    <dbReference type="NCBI Taxonomy" id="2530372"/>
    <lineage>
        <taxon>Bacteria</taxon>
        <taxon>Bacillati</taxon>
        <taxon>Actinomycetota</taxon>
        <taxon>Actinomycetes</taxon>
        <taxon>Jiangellales</taxon>
        <taxon>Jiangellaceae</taxon>
        <taxon>Jiangella</taxon>
    </lineage>
</organism>
<evidence type="ECO:0000259" key="4">
    <source>
        <dbReference type="Pfam" id="PF01593"/>
    </source>
</evidence>
<dbReference type="AlphaFoldDB" id="A0A4R5DBU3"/>
<dbReference type="InParanoid" id="A0A4R5DBU3"/>
<dbReference type="PANTHER" id="PTHR10668">
    <property type="entry name" value="PHYTOENE DEHYDROGENASE"/>
    <property type="match status" value="1"/>
</dbReference>
<comment type="function">
    <text evidence="1">Probable oxidoreductase that may play a role as regulator of mitochondrial function.</text>
</comment>
<comment type="subunit">
    <text evidence="2">Interacts with COX5B; this interaction may contribute to localize PYROXD2 to the inner face of the inner mitochondrial membrane.</text>
</comment>
<dbReference type="EMBL" id="SMKZ01000014">
    <property type="protein sequence ID" value="TDE10387.1"/>
    <property type="molecule type" value="Genomic_DNA"/>
</dbReference>
<dbReference type="InterPro" id="IPR002937">
    <property type="entry name" value="Amino_oxidase"/>
</dbReference>
<protein>
    <recommendedName>
        <fullName evidence="3">Pyridine nucleotide-disulfide oxidoreductase domain-containing protein 2</fullName>
    </recommendedName>
</protein>
<dbReference type="OrthoDB" id="833207at2"/>
<sequence>MSRVQASEQCDAVVVGSGPNGLAAAVVLARAGLSVQVHEAQRTIGGGARTLDLGLAPGIVHDICSAVHPMAAASPFFRAFDLAARGVQLNYPDVSYAQPLDGGRAGIAYRDLDDTVDGLGPDGPAWRRLMGPLARHSPAVVDVALFDRRSLPTDLLTAAQFALSMLEQGTRLNGIRWKDEVAPALLMGVAAHSICRLPTLTAAGTALSLGALAHSPGWPLPVGGSQAVIDAMVADLEAHGGTVLTGAEVTSFDQLPKARAYLFDTTPRALARVLGDRLPAAYRRAFDRFRYGNAAAKVDFVLSGPVPWAHPEVGRAGTVHLGGTLAEMSYAEAEVAAGRHAERPMILASDPALFDPGRVVGGLRPFWSYTHVPAGSTVDVGDTVQAQIERFAPGFGDLVVERHTIPAAKMADHNANYVDGDIAAGAMSFWQLFKRPTLRWNPYATGVDGVYLCSGSTPPGPAVHGMCGLNAAQRALRARFGIRSLPSLAPSVDSD</sequence>
<dbReference type="Proteomes" id="UP000294739">
    <property type="component" value="Unassembled WGS sequence"/>
</dbReference>
<dbReference type="Gene3D" id="3.50.50.60">
    <property type="entry name" value="FAD/NAD(P)-binding domain"/>
    <property type="match status" value="2"/>
</dbReference>
<name>A0A4R5DBU3_9ACTN</name>
<gene>
    <name evidence="5" type="ORF">E1269_11875</name>
</gene>
<proteinExistence type="predicted"/>
<feature type="domain" description="Amine oxidase" evidence="4">
    <location>
        <begin position="21"/>
        <end position="254"/>
    </location>
</feature>
<dbReference type="GO" id="GO:0016491">
    <property type="term" value="F:oxidoreductase activity"/>
    <property type="evidence" value="ECO:0007669"/>
    <property type="project" value="InterPro"/>
</dbReference>
<dbReference type="PRINTS" id="PR00411">
    <property type="entry name" value="PNDRDTASEI"/>
</dbReference>
<dbReference type="InterPro" id="IPR036188">
    <property type="entry name" value="FAD/NAD-bd_sf"/>
</dbReference>
<evidence type="ECO:0000256" key="1">
    <source>
        <dbReference type="ARBA" id="ARBA00037217"/>
    </source>
</evidence>
<accession>A0A4R5DBU3</accession>
<evidence type="ECO:0000313" key="6">
    <source>
        <dbReference type="Proteomes" id="UP000294739"/>
    </source>
</evidence>
<comment type="caution">
    <text evidence="5">The sequence shown here is derived from an EMBL/GenBank/DDBJ whole genome shotgun (WGS) entry which is preliminary data.</text>
</comment>
<evidence type="ECO:0000256" key="3">
    <source>
        <dbReference type="ARBA" id="ARBA00040298"/>
    </source>
</evidence>